<proteinExistence type="predicted"/>
<protein>
    <submittedName>
        <fullName evidence="2">Uncharacterized protein</fullName>
    </submittedName>
</protein>
<evidence type="ECO:0000313" key="2">
    <source>
        <dbReference type="EMBL" id="GAB0138944.1"/>
    </source>
</evidence>
<comment type="caution">
    <text evidence="2">The sequence shown here is derived from an EMBL/GenBank/DDBJ whole genome shotgun (WGS) entry which is preliminary data.</text>
</comment>
<feature type="region of interest" description="Disordered" evidence="1">
    <location>
        <begin position="123"/>
        <end position="148"/>
    </location>
</feature>
<dbReference type="Proteomes" id="UP001562357">
    <property type="component" value="Unassembled WGS sequence"/>
</dbReference>
<gene>
    <name evidence="2" type="primary">g7163</name>
    <name evidence="2" type="ORF">EsDP_00007163</name>
</gene>
<evidence type="ECO:0000313" key="3">
    <source>
        <dbReference type="Proteomes" id="UP001562357"/>
    </source>
</evidence>
<name>A0ABQ0CZR0_9HYPO</name>
<keyword evidence="3" id="KW-1185">Reference proteome</keyword>
<dbReference type="EMBL" id="BAAFGZ010000539">
    <property type="protein sequence ID" value="GAB0138944.1"/>
    <property type="molecule type" value="Genomic_DNA"/>
</dbReference>
<feature type="region of interest" description="Disordered" evidence="1">
    <location>
        <begin position="70"/>
        <end position="91"/>
    </location>
</feature>
<organism evidence="2 3">
    <name type="scientific">Epichloe bromicola</name>
    <dbReference type="NCBI Taxonomy" id="79588"/>
    <lineage>
        <taxon>Eukaryota</taxon>
        <taxon>Fungi</taxon>
        <taxon>Dikarya</taxon>
        <taxon>Ascomycota</taxon>
        <taxon>Pezizomycotina</taxon>
        <taxon>Sordariomycetes</taxon>
        <taxon>Hypocreomycetidae</taxon>
        <taxon>Hypocreales</taxon>
        <taxon>Clavicipitaceae</taxon>
        <taxon>Epichloe</taxon>
    </lineage>
</organism>
<reference evidence="3" key="1">
    <citation type="submission" date="2024-06" db="EMBL/GenBank/DDBJ databases">
        <title>Draft Genome Sequences of Epichloe bromicola Strains Isolated from Elymus ciliaris.</title>
        <authorList>
            <consortium name="Epichloe bromicola genome sequencing consortium"/>
            <person name="Miura A."/>
            <person name="Imano S."/>
            <person name="Ashida A."/>
            <person name="Sato I."/>
            <person name="Chiba S."/>
            <person name="Tanaka A."/>
            <person name="Camagna M."/>
            <person name="Takemoto D."/>
        </authorList>
    </citation>
    <scope>NUCLEOTIDE SEQUENCE [LARGE SCALE GENOMIC DNA]</scope>
    <source>
        <strain evidence="3">DP</strain>
    </source>
</reference>
<accession>A0ABQ0CZR0</accession>
<evidence type="ECO:0000256" key="1">
    <source>
        <dbReference type="SAM" id="MobiDB-lite"/>
    </source>
</evidence>
<sequence>MASRQIEYIWKVARPKNEAIARALMYAAYQTAIQTDPNTTQVLIRSYIHASTRTRGTYSKDDPHVTIAVKNPDTTKEDKHQASHGYTAHPRSFNIVRVSPSGYMRGDAVGNAWPAEMASRPRETIAGEPSLLGPKDDFITWPSEETGE</sequence>